<reference evidence="2 3" key="1">
    <citation type="submission" date="2019-06" db="EMBL/GenBank/DDBJ databases">
        <authorList>
            <person name="Broberg M."/>
        </authorList>
    </citation>
    <scope>NUCLEOTIDE SEQUENCE [LARGE SCALE GENOMIC DNA]</scope>
</reference>
<feature type="non-terminal residue" evidence="2">
    <location>
        <position position="1"/>
    </location>
</feature>
<feature type="region of interest" description="Disordered" evidence="1">
    <location>
        <begin position="17"/>
        <end position="175"/>
    </location>
</feature>
<dbReference type="Proteomes" id="UP000766486">
    <property type="component" value="Unassembled WGS sequence"/>
</dbReference>
<keyword evidence="3" id="KW-1185">Reference proteome</keyword>
<sequence length="471" mass="52548">DLAEDSKRACEGMWCGRDFQATDPSRPTAAYSLGRPVPKSETGRNRRGKSSINVTYRTSEFSAASSKRNTQATIRTIMPRRSSIDPRSPESRGIPASDPIPIITLGDKKGKRRADAPPPCPSPRKRPNSLRRRSRKAPSAGPSRGNGDGGDGREDDQDDGDDSDGPGDDPTPSLGGDRFWACPFYKWKPNTYYRCQGKYELRRPGDVKLHLLRCHSLPQYYCQNCWEEWSDVDIQSWEAHHQPPRRCIATPKPDELDSREAALLKTMPRGLKEWDKWYWFWNTLFVGHEAPDSPYVVEGIGEPASVIRRDIQMALNRELDQILEETLSVPMSSSQAAVLKDHIVSLVLTAPQNEPQGPRTLAVPEDTSVQQRIPSARSYPPANYPTGRLGDMARPLQYLEYQSQDQIEHGNGAGPSDPQHFHDVPQVTVEAPAEAAEDSSTYGYSQAGSYPDVPEPYYLSSLGEIWCRGGV</sequence>
<dbReference type="PANTHER" id="PTHR38166:SF1">
    <property type="entry name" value="C2H2-TYPE DOMAIN-CONTAINING PROTEIN"/>
    <property type="match status" value="1"/>
</dbReference>
<evidence type="ECO:0000313" key="2">
    <source>
        <dbReference type="EMBL" id="VUC29229.1"/>
    </source>
</evidence>
<protein>
    <recommendedName>
        <fullName evidence="4">C2H2-type domain-containing protein</fullName>
    </recommendedName>
</protein>
<evidence type="ECO:0000313" key="3">
    <source>
        <dbReference type="Proteomes" id="UP000766486"/>
    </source>
</evidence>
<feature type="region of interest" description="Disordered" evidence="1">
    <location>
        <begin position="354"/>
        <end position="387"/>
    </location>
</feature>
<dbReference type="EMBL" id="CABFNS010000798">
    <property type="protein sequence ID" value="VUC29229.1"/>
    <property type="molecule type" value="Genomic_DNA"/>
</dbReference>
<gene>
    <name evidence="2" type="ORF">CLO192961_LOCUS252282</name>
</gene>
<comment type="caution">
    <text evidence="2">The sequence shown here is derived from an EMBL/GenBank/DDBJ whole genome shotgun (WGS) entry which is preliminary data.</text>
</comment>
<name>A0ABY6UDG8_BIOOC</name>
<dbReference type="PANTHER" id="PTHR38166">
    <property type="entry name" value="C2H2-TYPE DOMAIN-CONTAINING PROTEIN-RELATED"/>
    <property type="match status" value="1"/>
</dbReference>
<evidence type="ECO:0000256" key="1">
    <source>
        <dbReference type="SAM" id="MobiDB-lite"/>
    </source>
</evidence>
<evidence type="ECO:0008006" key="4">
    <source>
        <dbReference type="Google" id="ProtNLM"/>
    </source>
</evidence>
<accession>A0ABY6UDG8</accession>
<organism evidence="2 3">
    <name type="scientific">Bionectria ochroleuca</name>
    <name type="common">Gliocladium roseum</name>
    <dbReference type="NCBI Taxonomy" id="29856"/>
    <lineage>
        <taxon>Eukaryota</taxon>
        <taxon>Fungi</taxon>
        <taxon>Dikarya</taxon>
        <taxon>Ascomycota</taxon>
        <taxon>Pezizomycotina</taxon>
        <taxon>Sordariomycetes</taxon>
        <taxon>Hypocreomycetidae</taxon>
        <taxon>Hypocreales</taxon>
        <taxon>Bionectriaceae</taxon>
        <taxon>Clonostachys</taxon>
    </lineage>
</organism>
<proteinExistence type="predicted"/>
<feature type="compositionally biased region" description="Basic residues" evidence="1">
    <location>
        <begin position="123"/>
        <end position="136"/>
    </location>
</feature>
<feature type="compositionally biased region" description="Acidic residues" evidence="1">
    <location>
        <begin position="153"/>
        <end position="167"/>
    </location>
</feature>
<feature type="compositionally biased region" description="Polar residues" evidence="1">
    <location>
        <begin position="50"/>
        <end position="74"/>
    </location>
</feature>